<organism evidence="1 2">
    <name type="scientific">Austropuccinia psidii MF-1</name>
    <dbReference type="NCBI Taxonomy" id="1389203"/>
    <lineage>
        <taxon>Eukaryota</taxon>
        <taxon>Fungi</taxon>
        <taxon>Dikarya</taxon>
        <taxon>Basidiomycota</taxon>
        <taxon>Pucciniomycotina</taxon>
        <taxon>Pucciniomycetes</taxon>
        <taxon>Pucciniales</taxon>
        <taxon>Sphaerophragmiaceae</taxon>
        <taxon>Austropuccinia</taxon>
    </lineage>
</organism>
<keyword evidence="2" id="KW-1185">Reference proteome</keyword>
<gene>
    <name evidence="1" type="ORF">O181_123831</name>
</gene>
<dbReference type="EMBL" id="AVOT02116981">
    <property type="protein sequence ID" value="MBW0584116.1"/>
    <property type="molecule type" value="Genomic_DNA"/>
</dbReference>
<accession>A0A9Q3KP79</accession>
<proteinExistence type="predicted"/>
<reference evidence="1" key="1">
    <citation type="submission" date="2021-03" db="EMBL/GenBank/DDBJ databases">
        <title>Draft genome sequence of rust myrtle Austropuccinia psidii MF-1, a brazilian biotype.</title>
        <authorList>
            <person name="Quecine M.C."/>
            <person name="Pachon D.M.R."/>
            <person name="Bonatelli M.L."/>
            <person name="Correr F.H."/>
            <person name="Franceschini L.M."/>
            <person name="Leite T.F."/>
            <person name="Margarido G.R.A."/>
            <person name="Almeida C.A."/>
            <person name="Ferrarezi J.A."/>
            <person name="Labate C.A."/>
        </authorList>
    </citation>
    <scope>NUCLEOTIDE SEQUENCE</scope>
    <source>
        <strain evidence="1">MF-1</strain>
    </source>
</reference>
<sequence>MVNIDPRLIMQNKDITQQNLQNSKIGIIKSEQDLSKEPIQEPKEESDTYLPEKNCLFNIPTYNKDPIFLRYPQHFKAFNPNRKVKKQAQSGNRVIQQEMTAQKESDITKNEYPINLKPQDFTNTRNPMEQYILEKKSEPNEIYRSNSINH</sequence>
<dbReference type="AlphaFoldDB" id="A0A9Q3KP79"/>
<evidence type="ECO:0000313" key="2">
    <source>
        <dbReference type="Proteomes" id="UP000765509"/>
    </source>
</evidence>
<comment type="caution">
    <text evidence="1">The sequence shown here is derived from an EMBL/GenBank/DDBJ whole genome shotgun (WGS) entry which is preliminary data.</text>
</comment>
<evidence type="ECO:0000313" key="1">
    <source>
        <dbReference type="EMBL" id="MBW0584116.1"/>
    </source>
</evidence>
<name>A0A9Q3KP79_9BASI</name>
<dbReference type="Proteomes" id="UP000765509">
    <property type="component" value="Unassembled WGS sequence"/>
</dbReference>
<protein>
    <submittedName>
        <fullName evidence="1">Uncharacterized protein</fullName>
    </submittedName>
</protein>